<gene>
    <name evidence="3" type="ORF">D9Q98_010573</name>
</gene>
<dbReference type="PANTHER" id="PTHR12174:SF73">
    <property type="entry name" value="SIGNAL PEPTIDE PEPTIDASE DOMAIN CONTAINING PROTEIN"/>
    <property type="match status" value="1"/>
</dbReference>
<comment type="caution">
    <text evidence="3">The sequence shown here is derived from an EMBL/GenBank/DDBJ whole genome shotgun (WGS) entry which is preliminary data.</text>
</comment>
<dbReference type="GO" id="GO:0098554">
    <property type="term" value="C:cytoplasmic side of endoplasmic reticulum membrane"/>
    <property type="evidence" value="ECO:0007669"/>
    <property type="project" value="TreeGrafter"/>
</dbReference>
<dbReference type="GO" id="GO:0033619">
    <property type="term" value="P:membrane protein proteolysis"/>
    <property type="evidence" value="ECO:0007669"/>
    <property type="project" value="TreeGrafter"/>
</dbReference>
<keyword evidence="2" id="KW-0472">Membrane</keyword>
<feature type="transmembrane region" description="Helical" evidence="2">
    <location>
        <begin position="138"/>
        <end position="155"/>
    </location>
</feature>
<evidence type="ECO:0000256" key="2">
    <source>
        <dbReference type="SAM" id="Phobius"/>
    </source>
</evidence>
<dbReference type="EMBL" id="SIDB01000006">
    <property type="protein sequence ID" value="KAI3431820.1"/>
    <property type="molecule type" value="Genomic_DNA"/>
</dbReference>
<keyword evidence="2" id="KW-0812">Transmembrane</keyword>
<dbReference type="PANTHER" id="PTHR12174">
    <property type="entry name" value="SIGNAL PEPTIDE PEPTIDASE"/>
    <property type="match status" value="1"/>
</dbReference>
<reference evidence="3" key="1">
    <citation type="journal article" date="2019" name="Plant J.">
        <title>Chlorella vulgaris genome assembly and annotation reveals the molecular basis for metabolic acclimation to high light conditions.</title>
        <authorList>
            <person name="Cecchin M."/>
            <person name="Marcolungo L."/>
            <person name="Rossato M."/>
            <person name="Girolomoni L."/>
            <person name="Cosentino E."/>
            <person name="Cuine S."/>
            <person name="Li-Beisson Y."/>
            <person name="Delledonne M."/>
            <person name="Ballottari M."/>
        </authorList>
    </citation>
    <scope>NUCLEOTIDE SEQUENCE</scope>
    <source>
        <strain evidence="3">211/11P</strain>
    </source>
</reference>
<evidence type="ECO:0000313" key="3">
    <source>
        <dbReference type="EMBL" id="KAI3431820.1"/>
    </source>
</evidence>
<dbReference type="Pfam" id="PF04258">
    <property type="entry name" value="Peptidase_A22B"/>
    <property type="match status" value="1"/>
</dbReference>
<feature type="transmembrane region" description="Helical" evidence="2">
    <location>
        <begin position="244"/>
        <end position="262"/>
    </location>
</feature>
<organism evidence="3 4">
    <name type="scientific">Chlorella vulgaris</name>
    <name type="common">Green alga</name>
    <dbReference type="NCBI Taxonomy" id="3077"/>
    <lineage>
        <taxon>Eukaryota</taxon>
        <taxon>Viridiplantae</taxon>
        <taxon>Chlorophyta</taxon>
        <taxon>core chlorophytes</taxon>
        <taxon>Trebouxiophyceae</taxon>
        <taxon>Chlorellales</taxon>
        <taxon>Chlorellaceae</taxon>
        <taxon>Chlorella clade</taxon>
        <taxon>Chlorella</taxon>
    </lineage>
</organism>
<name>A0A9D4YXX7_CHLVU</name>
<dbReference type="Proteomes" id="UP001055712">
    <property type="component" value="Unassembled WGS sequence"/>
</dbReference>
<feature type="transmembrane region" description="Helical" evidence="2">
    <location>
        <begin position="108"/>
        <end position="126"/>
    </location>
</feature>
<dbReference type="InterPro" id="IPR007369">
    <property type="entry name" value="Peptidase_A22B_SPP"/>
</dbReference>
<accession>A0A9D4YXX7</accession>
<dbReference type="OrthoDB" id="29661at2759"/>
<keyword evidence="2" id="KW-1133">Transmembrane helix</keyword>
<dbReference type="GO" id="GO:0042500">
    <property type="term" value="F:aspartic endopeptidase activity, intramembrane cleaving"/>
    <property type="evidence" value="ECO:0007669"/>
    <property type="project" value="InterPro"/>
</dbReference>
<sequence length="434" mass="45978">MGVMATATRVCSPLSQQRQPASRRINHRCDGSLLSPFELSVWRWEGFSDAVKAYGVFLGVLALGLIPALQANKYADLPYFLSLAAMTIYIGAHRGLNSRQRQQISIKGGLPGPCGSLSLYLVLKFLPDLNLQTLLNAYFWLLGSISLVGAFGPTLRTLGKGLKQPVWQFEVPEWAQAEDEQGKVVTKSDIVPTDVLSVAAALTIATLDATANHGNFTLNNMIACLIAAGRGGVERLVGLKSFRVAGVLLFGLLAYGVFWVFGSPSVVGENVMLQVATSDVVTGPIRLLFPRIPGSIGEASTFPFSLLGLGDIAIPGLLACLALRSDASSATPDGCSNGHGAVQPSTPEAIGAGRDATPPHLQGNVHHDISRKLQRNNVHGASMAVSGSALGSKDSLYTIQDAPAAPTTRIPAAQSAYDRYGDQTYSRAAVPNWQ</sequence>
<dbReference type="GO" id="GO:0098553">
    <property type="term" value="C:lumenal side of endoplasmic reticulum membrane"/>
    <property type="evidence" value="ECO:0007669"/>
    <property type="project" value="TreeGrafter"/>
</dbReference>
<dbReference type="AlphaFoldDB" id="A0A9D4YXX7"/>
<reference evidence="3" key="2">
    <citation type="submission" date="2020-11" db="EMBL/GenBank/DDBJ databases">
        <authorList>
            <person name="Cecchin M."/>
            <person name="Marcolungo L."/>
            <person name="Rossato M."/>
            <person name="Girolomoni L."/>
            <person name="Cosentino E."/>
            <person name="Cuine S."/>
            <person name="Li-Beisson Y."/>
            <person name="Delledonne M."/>
            <person name="Ballottari M."/>
        </authorList>
    </citation>
    <scope>NUCLEOTIDE SEQUENCE</scope>
    <source>
        <strain evidence="3">211/11P</strain>
        <tissue evidence="3">Whole cell</tissue>
    </source>
</reference>
<feature type="transmembrane region" description="Helical" evidence="2">
    <location>
        <begin position="53"/>
        <end position="71"/>
    </location>
</feature>
<protein>
    <submittedName>
        <fullName evidence="3">Uncharacterized protein</fullName>
    </submittedName>
</protein>
<dbReference type="GO" id="GO:0006465">
    <property type="term" value="P:signal peptide processing"/>
    <property type="evidence" value="ECO:0007669"/>
    <property type="project" value="TreeGrafter"/>
</dbReference>
<evidence type="ECO:0000256" key="1">
    <source>
        <dbReference type="SAM" id="MobiDB-lite"/>
    </source>
</evidence>
<feature type="region of interest" description="Disordered" evidence="1">
    <location>
        <begin position="332"/>
        <end position="364"/>
    </location>
</feature>
<feature type="transmembrane region" description="Helical" evidence="2">
    <location>
        <begin position="77"/>
        <end position="96"/>
    </location>
</feature>
<proteinExistence type="predicted"/>
<evidence type="ECO:0000313" key="4">
    <source>
        <dbReference type="Proteomes" id="UP001055712"/>
    </source>
</evidence>
<keyword evidence="4" id="KW-1185">Reference proteome</keyword>